<dbReference type="AlphaFoldDB" id="A0A0M0L7W5"/>
<evidence type="ECO:0008006" key="3">
    <source>
        <dbReference type="Google" id="ProtNLM"/>
    </source>
</evidence>
<sequence length="238" mass="29144">MERYVAVLQNQKSEMKKETYLRYCTKLYDPKKIKECSFYQFRWQRIYEFFDKQEKTDLIQAFLELLRGENMAGVKDFSIEDMMTMKGIYSVITKMDEILDLIKGTFTELFGAPYQRDFERLKQIPTFNRYSLWTNRYNGQNIEIMMGFELEDEEQTPPLLFVQVYRKKDKEFADKIEQHYEENKDKFDFYEFENDEGKAWAWYETPLINFLTMENQKEQIVEWFSERLKKVKYTLDTL</sequence>
<keyword evidence="2" id="KW-1185">Reference proteome</keyword>
<name>A0A0M0L7W5_9BACI</name>
<comment type="caution">
    <text evidence="1">The sequence shown here is derived from an EMBL/GenBank/DDBJ whole genome shotgun (WGS) entry which is preliminary data.</text>
</comment>
<reference evidence="2" key="1">
    <citation type="submission" date="2015-08" db="EMBL/GenBank/DDBJ databases">
        <title>Fjat-14210 dsm16467.</title>
        <authorList>
            <person name="Liu B."/>
            <person name="Wang J."/>
            <person name="Zhu Y."/>
            <person name="Liu G."/>
            <person name="Chen Q."/>
            <person name="Chen Z."/>
            <person name="Lan J."/>
            <person name="Che J."/>
            <person name="Ge C."/>
            <person name="Shi H."/>
            <person name="Pan Z."/>
            <person name="Liu X."/>
        </authorList>
    </citation>
    <scope>NUCLEOTIDE SEQUENCE [LARGE SCALE GENOMIC DNA]</scope>
    <source>
        <strain evidence="2">DSM 16467</strain>
    </source>
</reference>
<evidence type="ECO:0000313" key="1">
    <source>
        <dbReference type="EMBL" id="KOO47170.1"/>
    </source>
</evidence>
<evidence type="ECO:0000313" key="2">
    <source>
        <dbReference type="Proteomes" id="UP000037558"/>
    </source>
</evidence>
<gene>
    <name evidence="1" type="ORF">AMD01_06705</name>
</gene>
<accession>A0A0M0L7W5</accession>
<dbReference type="Proteomes" id="UP000037558">
    <property type="component" value="Unassembled WGS sequence"/>
</dbReference>
<dbReference type="PATRIC" id="fig|284581.3.peg.232"/>
<protein>
    <recommendedName>
        <fullName evidence="3">DUF4268 domain-containing protein</fullName>
    </recommendedName>
</protein>
<organism evidence="1 2">
    <name type="scientific">Priestia koreensis</name>
    <dbReference type="NCBI Taxonomy" id="284581"/>
    <lineage>
        <taxon>Bacteria</taxon>
        <taxon>Bacillati</taxon>
        <taxon>Bacillota</taxon>
        <taxon>Bacilli</taxon>
        <taxon>Bacillales</taxon>
        <taxon>Bacillaceae</taxon>
        <taxon>Priestia</taxon>
    </lineage>
</organism>
<proteinExistence type="predicted"/>
<dbReference type="EMBL" id="LILC01000009">
    <property type="protein sequence ID" value="KOO47170.1"/>
    <property type="molecule type" value="Genomic_DNA"/>
</dbReference>